<evidence type="ECO:0000256" key="1">
    <source>
        <dbReference type="ARBA" id="ARBA00004651"/>
    </source>
</evidence>
<dbReference type="InterPro" id="IPR045324">
    <property type="entry name" value="Small_multidrug_res"/>
</dbReference>
<keyword evidence="2" id="KW-0813">Transport</keyword>
<evidence type="ECO:0000313" key="12">
    <source>
        <dbReference type="Proteomes" id="UP000199518"/>
    </source>
</evidence>
<dbReference type="AlphaFoldDB" id="A0A1I3QEH3"/>
<dbReference type="EMBL" id="FOQD01000018">
    <property type="protein sequence ID" value="SFJ32318.1"/>
    <property type="molecule type" value="Genomic_DNA"/>
</dbReference>
<dbReference type="PANTHER" id="PTHR30561:SF0">
    <property type="entry name" value="GUANIDINIUM EXPORTER"/>
    <property type="match status" value="1"/>
</dbReference>
<accession>A0A1I3QEH3</accession>
<evidence type="ECO:0000313" key="11">
    <source>
        <dbReference type="EMBL" id="SFJ32318.1"/>
    </source>
</evidence>
<dbReference type="Proteomes" id="UP000199518">
    <property type="component" value="Unassembled WGS sequence"/>
</dbReference>
<dbReference type="Pfam" id="PF00893">
    <property type="entry name" value="Multi_Drug_Res"/>
    <property type="match status" value="1"/>
</dbReference>
<dbReference type="GO" id="GO:1990961">
    <property type="term" value="P:xenobiotic detoxification by transmembrane export across the plasma membrane"/>
    <property type="evidence" value="ECO:0007669"/>
    <property type="project" value="UniProtKB-ARBA"/>
</dbReference>
<evidence type="ECO:0000256" key="7">
    <source>
        <dbReference type="ARBA" id="ARBA00038151"/>
    </source>
</evidence>
<dbReference type="InterPro" id="IPR000390">
    <property type="entry name" value="Small_drug/metabolite_transptr"/>
</dbReference>
<gene>
    <name evidence="11" type="ORF">SAMN05421753_11862</name>
</gene>
<comment type="similarity">
    <text evidence="7">Belongs to the drug/metabolite transporter (DMT) superfamily. Small multidrug resistance (SMR) (TC 2.A.7.1) family. Gdx/SugE subfamily.</text>
</comment>
<dbReference type="Gene3D" id="1.10.3730.20">
    <property type="match status" value="1"/>
</dbReference>
<name>A0A1I3QEH3_9PLAN</name>
<evidence type="ECO:0000256" key="2">
    <source>
        <dbReference type="ARBA" id="ARBA00022448"/>
    </source>
</evidence>
<dbReference type="NCBIfam" id="NF008512">
    <property type="entry name" value="PRK11431.1"/>
    <property type="match status" value="1"/>
</dbReference>
<evidence type="ECO:0000256" key="8">
    <source>
        <dbReference type="ARBA" id="ARBA00039168"/>
    </source>
</evidence>
<comment type="subcellular location">
    <subcellularLocation>
        <location evidence="1 9">Cell membrane</location>
        <topology evidence="1 9">Multi-pass membrane protein</topology>
    </subcellularLocation>
</comment>
<feature type="transmembrane region" description="Helical" evidence="10">
    <location>
        <begin position="33"/>
        <end position="52"/>
    </location>
</feature>
<protein>
    <recommendedName>
        <fullName evidence="8">Guanidinium exporter</fullName>
    </recommendedName>
</protein>
<evidence type="ECO:0000256" key="9">
    <source>
        <dbReference type="RuleBase" id="RU003942"/>
    </source>
</evidence>
<dbReference type="RefSeq" id="WP_092055043.1">
    <property type="nucleotide sequence ID" value="NZ_FOQD01000018.1"/>
</dbReference>
<keyword evidence="3" id="KW-1003">Cell membrane</keyword>
<dbReference type="InterPro" id="IPR037185">
    <property type="entry name" value="EmrE-like"/>
</dbReference>
<evidence type="ECO:0000256" key="10">
    <source>
        <dbReference type="SAM" id="Phobius"/>
    </source>
</evidence>
<dbReference type="GO" id="GO:0022857">
    <property type="term" value="F:transmembrane transporter activity"/>
    <property type="evidence" value="ECO:0007669"/>
    <property type="project" value="InterPro"/>
</dbReference>
<dbReference type="FunFam" id="1.10.3730.20:FF:000001">
    <property type="entry name" value="Quaternary ammonium compound resistance transporter SugE"/>
    <property type="match status" value="1"/>
</dbReference>
<dbReference type="STRING" id="1576369.SAMN05421753_11862"/>
<organism evidence="11 12">
    <name type="scientific">Planctomicrobium piriforme</name>
    <dbReference type="NCBI Taxonomy" id="1576369"/>
    <lineage>
        <taxon>Bacteria</taxon>
        <taxon>Pseudomonadati</taxon>
        <taxon>Planctomycetota</taxon>
        <taxon>Planctomycetia</taxon>
        <taxon>Planctomycetales</taxon>
        <taxon>Planctomycetaceae</taxon>
        <taxon>Planctomicrobium</taxon>
    </lineage>
</organism>
<feature type="transmembrane region" description="Helical" evidence="10">
    <location>
        <begin position="59"/>
        <end position="79"/>
    </location>
</feature>
<evidence type="ECO:0000256" key="5">
    <source>
        <dbReference type="ARBA" id="ARBA00022989"/>
    </source>
</evidence>
<dbReference type="SUPFAM" id="SSF103481">
    <property type="entry name" value="Multidrug resistance efflux transporter EmrE"/>
    <property type="match status" value="1"/>
</dbReference>
<evidence type="ECO:0000256" key="4">
    <source>
        <dbReference type="ARBA" id="ARBA00022692"/>
    </source>
</evidence>
<feature type="transmembrane region" description="Helical" evidence="10">
    <location>
        <begin position="85"/>
        <end position="103"/>
    </location>
</feature>
<dbReference type="PANTHER" id="PTHR30561">
    <property type="entry name" value="SMR FAMILY PROTON-DEPENDENT DRUG EFFLUX TRANSPORTER SUGE"/>
    <property type="match status" value="1"/>
</dbReference>
<sequence length="105" mass="11091">MSWFLLIVAGLFEVAWASSLKSTQGFTRLGPTLFFLTTLTLSMVLLAIALRTIPTGTGYAVWTGIGAVGTVIVGICFFHEPATPVRLGCLALILLGIIGLKLGSH</sequence>
<evidence type="ECO:0000256" key="3">
    <source>
        <dbReference type="ARBA" id="ARBA00022475"/>
    </source>
</evidence>
<reference evidence="12" key="1">
    <citation type="submission" date="2016-10" db="EMBL/GenBank/DDBJ databases">
        <authorList>
            <person name="Varghese N."/>
            <person name="Submissions S."/>
        </authorList>
    </citation>
    <scope>NUCLEOTIDE SEQUENCE [LARGE SCALE GENOMIC DNA]</scope>
    <source>
        <strain evidence="12">DSM 26348</strain>
    </source>
</reference>
<dbReference type="GO" id="GO:0005886">
    <property type="term" value="C:plasma membrane"/>
    <property type="evidence" value="ECO:0007669"/>
    <property type="project" value="UniProtKB-SubCell"/>
</dbReference>
<keyword evidence="12" id="KW-1185">Reference proteome</keyword>
<proteinExistence type="inferred from homology"/>
<keyword evidence="4 9" id="KW-0812">Transmembrane</keyword>
<keyword evidence="6 10" id="KW-0472">Membrane</keyword>
<evidence type="ECO:0000256" key="6">
    <source>
        <dbReference type="ARBA" id="ARBA00023136"/>
    </source>
</evidence>
<keyword evidence="5 10" id="KW-1133">Transmembrane helix</keyword>